<proteinExistence type="inferred from homology"/>
<dbReference type="InterPro" id="IPR023827">
    <property type="entry name" value="Peptidase_S8_Asp-AS"/>
</dbReference>
<feature type="active site" description="Charge relay system" evidence="6">
    <location>
        <position position="155"/>
    </location>
</feature>
<dbReference type="PRINTS" id="PR00723">
    <property type="entry name" value="SUBTILISIN"/>
</dbReference>
<dbReference type="PROSITE" id="PS00136">
    <property type="entry name" value="SUBTILASE_ASP"/>
    <property type="match status" value="1"/>
</dbReference>
<dbReference type="InterPro" id="IPR036852">
    <property type="entry name" value="Peptidase_S8/S53_dom_sf"/>
</dbReference>
<evidence type="ECO:0000256" key="5">
    <source>
        <dbReference type="ARBA" id="ARBA00022825"/>
    </source>
</evidence>
<sequence length="520" mass="57604">MSLLAREEGMKLWRRMASWVLVGSLICQSLFVQDVHATDTDRKEEEKQVLVVYKNGKGKEAAQERGEVLYTFKTIPALSVEAKERDVNALKRNPNVLRVEENASFSITENKTSVVLKTANVGSTEETTWNVKMLHAPEAWERGITGKSVKVAVVDTGVTPHSDLQVKGGVSTVDYTSSYMDDNGHGTHVAGIISAERNGVGMVGVAPDADIYAVKAMNAEGKGTLLDILEALDWCIQNRMDIVNISLATSVDSPTLKTMVQEMANKGMLLVASSGNVGTMEETQDSVLYPARWDEVIAVGAVDEQMKRTWFSSAGPSLDVVAPGENIVSTAKDGISYVAKTGTSQAAPHVSGMLALLKQEYPTFTASQLRQELVKQAQDLGATGRDDWYGYGLVQYLKRAQIPAEVLQQIDLTLKLAERYQLSTYIDRAKQMIESLPESEERQAFMQRLQPLLRQPQVEAQPLPVREPSQMDLRNAELTLQLAERYKLPVYMDRAKRLIDALPDGATKQELLRRWSMIQK</sequence>
<dbReference type="SUPFAM" id="SSF52743">
    <property type="entry name" value="Subtilisin-like"/>
    <property type="match status" value="1"/>
</dbReference>
<dbReference type="CDD" id="cd07477">
    <property type="entry name" value="Peptidases_S8_Subtilisin_subset"/>
    <property type="match status" value="1"/>
</dbReference>
<dbReference type="Pfam" id="PF00082">
    <property type="entry name" value="Peptidase_S8"/>
    <property type="match status" value="1"/>
</dbReference>
<keyword evidence="2 6" id="KW-0645">Protease</keyword>
<evidence type="ECO:0000259" key="8">
    <source>
        <dbReference type="Pfam" id="PF00082"/>
    </source>
</evidence>
<comment type="similarity">
    <text evidence="1 6 7">Belongs to the peptidase S8 family.</text>
</comment>
<protein>
    <recommendedName>
        <fullName evidence="8">Peptidase S8/S53 domain-containing protein</fullName>
    </recommendedName>
</protein>
<dbReference type="PANTHER" id="PTHR43806">
    <property type="entry name" value="PEPTIDASE S8"/>
    <property type="match status" value="1"/>
</dbReference>
<dbReference type="AlphaFoldDB" id="A0A679G4C1"/>
<organism evidence="9 10">
    <name type="scientific">Geobacillus subterraneus</name>
    <dbReference type="NCBI Taxonomy" id="129338"/>
    <lineage>
        <taxon>Bacteria</taxon>
        <taxon>Bacillati</taxon>
        <taxon>Bacillota</taxon>
        <taxon>Bacilli</taxon>
        <taxon>Bacillales</taxon>
        <taxon>Anoxybacillaceae</taxon>
        <taxon>Geobacillus</taxon>
    </lineage>
</organism>
<dbReference type="Gene3D" id="3.40.50.200">
    <property type="entry name" value="Peptidase S8/S53 domain"/>
    <property type="match status" value="1"/>
</dbReference>
<dbReference type="InterPro" id="IPR037045">
    <property type="entry name" value="S8pro/Inhibitor_I9_sf"/>
</dbReference>
<dbReference type="PANTHER" id="PTHR43806:SF11">
    <property type="entry name" value="CEREVISIN-RELATED"/>
    <property type="match status" value="1"/>
</dbReference>
<evidence type="ECO:0000256" key="6">
    <source>
        <dbReference type="PROSITE-ProRule" id="PRU01240"/>
    </source>
</evidence>
<keyword evidence="3" id="KW-0479">Metal-binding</keyword>
<name>A0A679G4C1_9BACL</name>
<geneLocation type="plasmid" evidence="9 10">
    <name>pGspE55-1</name>
</geneLocation>
<dbReference type="PROSITE" id="PS51892">
    <property type="entry name" value="SUBTILASE"/>
    <property type="match status" value="1"/>
</dbReference>
<keyword evidence="4 6" id="KW-0378">Hydrolase</keyword>
<keyword evidence="5 6" id="KW-0720">Serine protease</keyword>
<dbReference type="SUPFAM" id="SSF54897">
    <property type="entry name" value="Protease propeptides/inhibitors"/>
    <property type="match status" value="1"/>
</dbReference>
<feature type="active site" description="Charge relay system" evidence="6">
    <location>
        <position position="185"/>
    </location>
</feature>
<dbReference type="InterPro" id="IPR050131">
    <property type="entry name" value="Peptidase_S8_subtilisin-like"/>
</dbReference>
<dbReference type="EMBL" id="AP022558">
    <property type="protein sequence ID" value="BBW98901.1"/>
    <property type="molecule type" value="Genomic_DNA"/>
</dbReference>
<evidence type="ECO:0000256" key="7">
    <source>
        <dbReference type="RuleBase" id="RU003355"/>
    </source>
</evidence>
<gene>
    <name evidence="9" type="ORF">GsuE55_37340</name>
</gene>
<dbReference type="PROSITE" id="PS00138">
    <property type="entry name" value="SUBTILASE_SER"/>
    <property type="match status" value="1"/>
</dbReference>
<evidence type="ECO:0000313" key="10">
    <source>
        <dbReference type="Proteomes" id="UP000501421"/>
    </source>
</evidence>
<evidence type="ECO:0000256" key="2">
    <source>
        <dbReference type="ARBA" id="ARBA00022670"/>
    </source>
</evidence>
<dbReference type="InterPro" id="IPR034202">
    <property type="entry name" value="Subtilisin_Carlsberg-like"/>
</dbReference>
<dbReference type="RefSeq" id="WP_172418878.1">
    <property type="nucleotide sequence ID" value="NZ_AP022558.1"/>
</dbReference>
<dbReference type="InterPro" id="IPR015500">
    <property type="entry name" value="Peptidase_S8_subtilisin-rel"/>
</dbReference>
<feature type="active site" description="Charge relay system" evidence="6">
    <location>
        <position position="344"/>
    </location>
</feature>
<dbReference type="InterPro" id="IPR023828">
    <property type="entry name" value="Peptidase_S8_Ser-AS"/>
</dbReference>
<evidence type="ECO:0000256" key="1">
    <source>
        <dbReference type="ARBA" id="ARBA00011073"/>
    </source>
</evidence>
<feature type="domain" description="Peptidase S8/S53" evidence="8">
    <location>
        <begin position="146"/>
        <end position="392"/>
    </location>
</feature>
<reference evidence="10" key="1">
    <citation type="journal article" date="2020" name="Microbiol. Resour. Announc.">
        <title>Complete Genome Sequence of Geobacillus sp. Strain E55-1, Isolated from Mine Geyser in Japan.</title>
        <authorList>
            <person name="Miyazaki K."/>
            <person name="Hase E."/>
            <person name="Tokito N."/>
        </authorList>
    </citation>
    <scope>NUCLEOTIDE SEQUENCE [LARGE SCALE GENOMIC DNA]</scope>
    <source>
        <strain evidence="10">E55-1</strain>
        <plasmid evidence="10">pGspE55-1</plasmid>
    </source>
</reference>
<keyword evidence="9" id="KW-0614">Plasmid</keyword>
<evidence type="ECO:0000313" key="9">
    <source>
        <dbReference type="EMBL" id="BBW98901.1"/>
    </source>
</evidence>
<dbReference type="GO" id="GO:0046872">
    <property type="term" value="F:metal ion binding"/>
    <property type="evidence" value="ECO:0007669"/>
    <property type="project" value="UniProtKB-KW"/>
</dbReference>
<dbReference type="GO" id="GO:0006508">
    <property type="term" value="P:proteolysis"/>
    <property type="evidence" value="ECO:0007669"/>
    <property type="project" value="UniProtKB-KW"/>
</dbReference>
<evidence type="ECO:0000256" key="3">
    <source>
        <dbReference type="ARBA" id="ARBA00022723"/>
    </source>
</evidence>
<accession>A0A679G4C1</accession>
<dbReference type="Proteomes" id="UP000501421">
    <property type="component" value="Plasmid pGspE55-1"/>
</dbReference>
<dbReference type="GO" id="GO:0004252">
    <property type="term" value="F:serine-type endopeptidase activity"/>
    <property type="evidence" value="ECO:0007669"/>
    <property type="project" value="UniProtKB-UniRule"/>
</dbReference>
<keyword evidence="10" id="KW-1185">Reference proteome</keyword>
<evidence type="ECO:0000256" key="4">
    <source>
        <dbReference type="ARBA" id="ARBA00022801"/>
    </source>
</evidence>
<dbReference type="Gene3D" id="3.30.70.80">
    <property type="entry name" value="Peptidase S8 propeptide/proteinase inhibitor I9"/>
    <property type="match status" value="1"/>
</dbReference>
<dbReference type="PROSITE" id="PS00137">
    <property type="entry name" value="SUBTILASE_HIS"/>
    <property type="match status" value="1"/>
</dbReference>
<dbReference type="InterPro" id="IPR000209">
    <property type="entry name" value="Peptidase_S8/S53_dom"/>
</dbReference>
<dbReference type="InterPro" id="IPR022398">
    <property type="entry name" value="Peptidase_S8_His-AS"/>
</dbReference>